<keyword evidence="4" id="KW-1185">Reference proteome</keyword>
<proteinExistence type="predicted"/>
<dbReference type="GO" id="GO:0004493">
    <property type="term" value="F:methylmalonyl-CoA epimerase activity"/>
    <property type="evidence" value="ECO:0007669"/>
    <property type="project" value="TreeGrafter"/>
</dbReference>
<dbReference type="PROSITE" id="PS51819">
    <property type="entry name" value="VOC"/>
    <property type="match status" value="1"/>
</dbReference>
<dbReference type="GO" id="GO:0046872">
    <property type="term" value="F:metal ion binding"/>
    <property type="evidence" value="ECO:0007669"/>
    <property type="project" value="UniProtKB-KW"/>
</dbReference>
<dbReference type="PANTHER" id="PTHR43048">
    <property type="entry name" value="METHYLMALONYL-COA EPIMERASE"/>
    <property type="match status" value="1"/>
</dbReference>
<dbReference type="InterPro" id="IPR037523">
    <property type="entry name" value="VOC_core"/>
</dbReference>
<gene>
    <name evidence="3" type="ORF">MMOR_19370</name>
</gene>
<dbReference type="Gene3D" id="3.10.180.10">
    <property type="entry name" value="2,3-Dihydroxybiphenyl 1,2-Dioxygenase, domain 1"/>
    <property type="match status" value="2"/>
</dbReference>
<dbReference type="Proteomes" id="UP000466681">
    <property type="component" value="Chromosome"/>
</dbReference>
<dbReference type="SUPFAM" id="SSF54593">
    <property type="entry name" value="Glyoxalase/Bleomycin resistance protein/Dihydroxybiphenyl dioxygenase"/>
    <property type="match status" value="2"/>
</dbReference>
<dbReference type="KEGG" id="mmor:MMOR_19370"/>
<evidence type="ECO:0000256" key="1">
    <source>
        <dbReference type="ARBA" id="ARBA00022723"/>
    </source>
</evidence>
<dbReference type="Pfam" id="PF13669">
    <property type="entry name" value="Glyoxalase_4"/>
    <property type="match status" value="1"/>
</dbReference>
<keyword evidence="1" id="KW-0479">Metal-binding</keyword>
<dbReference type="RefSeq" id="WP_083156745.1">
    <property type="nucleotide sequence ID" value="NZ_AP022560.1"/>
</dbReference>
<dbReference type="GO" id="GO:0046491">
    <property type="term" value="P:L-methylmalonyl-CoA metabolic process"/>
    <property type="evidence" value="ECO:0007669"/>
    <property type="project" value="TreeGrafter"/>
</dbReference>
<evidence type="ECO:0000259" key="2">
    <source>
        <dbReference type="PROSITE" id="PS51819"/>
    </source>
</evidence>
<evidence type="ECO:0000313" key="4">
    <source>
        <dbReference type="Proteomes" id="UP000466681"/>
    </source>
</evidence>
<sequence>MVAIGKQWHVNHVVSDYRTVTDWYRDVFGAVDVFTDEWLDAEKRWASMVTIADLAVDVMEPTAEGAALPLGKFLTRFGPHFHAAAYFVDGPPTAIFDALTAQGVRCFGLAGAGRETMVEKPMSPVFTHPRDTAGQLEFMPFSESRPGPLGVPGRWDDPRFHDGWSNEPWQRHPLGIRGWRVGVVVRDLDRAADIYRALGADVIAKSDEPDATRCRLRLGANTTVELIAPTSDDTVAGRDLAANGEIMHSCIFETGDLTAAEAHLTDRGVAIAERHPARLVSDPATCHGAVFEFVPAERI</sequence>
<dbReference type="InterPro" id="IPR029068">
    <property type="entry name" value="Glyas_Bleomycin-R_OHBP_Dase"/>
</dbReference>
<dbReference type="EMBL" id="AP022560">
    <property type="protein sequence ID" value="BBX01001.1"/>
    <property type="molecule type" value="Genomic_DNA"/>
</dbReference>
<evidence type="ECO:0000313" key="3">
    <source>
        <dbReference type="EMBL" id="BBX01001.1"/>
    </source>
</evidence>
<organism evidence="3 4">
    <name type="scientific">Mycolicibacterium moriokaense</name>
    <dbReference type="NCBI Taxonomy" id="39691"/>
    <lineage>
        <taxon>Bacteria</taxon>
        <taxon>Bacillati</taxon>
        <taxon>Actinomycetota</taxon>
        <taxon>Actinomycetes</taxon>
        <taxon>Mycobacteriales</taxon>
        <taxon>Mycobacteriaceae</taxon>
        <taxon>Mycolicibacterium</taxon>
    </lineage>
</organism>
<name>A0AAD1HA24_9MYCO</name>
<dbReference type="PANTHER" id="PTHR43048:SF3">
    <property type="entry name" value="METHYLMALONYL-COA EPIMERASE, MITOCHONDRIAL"/>
    <property type="match status" value="1"/>
</dbReference>
<dbReference type="AlphaFoldDB" id="A0AAD1HA24"/>
<dbReference type="InterPro" id="IPR051785">
    <property type="entry name" value="MMCE/EMCE_epimerase"/>
</dbReference>
<reference evidence="3 4" key="1">
    <citation type="journal article" date="2019" name="Emerg. Microbes Infect.">
        <title>Comprehensive subspecies identification of 175 nontuberculous mycobacteria species based on 7547 genomic profiles.</title>
        <authorList>
            <person name="Matsumoto Y."/>
            <person name="Kinjo T."/>
            <person name="Motooka D."/>
            <person name="Nabeya D."/>
            <person name="Jung N."/>
            <person name="Uechi K."/>
            <person name="Horii T."/>
            <person name="Iida T."/>
            <person name="Fujita J."/>
            <person name="Nakamura S."/>
        </authorList>
    </citation>
    <scope>NUCLEOTIDE SEQUENCE [LARGE SCALE GENOMIC DNA]</scope>
    <source>
        <strain evidence="3 4">JCM 6375</strain>
    </source>
</reference>
<feature type="domain" description="VOC" evidence="2">
    <location>
        <begin position="175"/>
        <end position="299"/>
    </location>
</feature>
<protein>
    <recommendedName>
        <fullName evidence="2">VOC domain-containing protein</fullName>
    </recommendedName>
</protein>
<accession>A0AAD1HA24</accession>